<dbReference type="InterPro" id="IPR007050">
    <property type="entry name" value="HTH_bacterioopsin"/>
</dbReference>
<dbReference type="PROSITE" id="PS50113">
    <property type="entry name" value="PAC"/>
    <property type="match status" value="1"/>
</dbReference>
<dbReference type="RefSeq" id="WP_136350979.1">
    <property type="nucleotide sequence ID" value="NZ_CP031306.1"/>
</dbReference>
<proteinExistence type="predicted"/>
<dbReference type="AlphaFoldDB" id="A0A4D6HRG0"/>
<dbReference type="InterPro" id="IPR035965">
    <property type="entry name" value="PAS-like_dom_sf"/>
</dbReference>
<dbReference type="EMBL" id="CP031306">
    <property type="protein sequence ID" value="QCC56604.1"/>
    <property type="molecule type" value="Genomic_DNA"/>
</dbReference>
<dbReference type="KEGG" id="nbg:DV706_19110"/>
<dbReference type="InterPro" id="IPR029016">
    <property type="entry name" value="GAF-like_dom_sf"/>
</dbReference>
<dbReference type="Pfam" id="PF13426">
    <property type="entry name" value="PAS_9"/>
    <property type="match status" value="2"/>
</dbReference>
<dbReference type="GeneID" id="39853390"/>
<dbReference type="Gene3D" id="3.30.450.20">
    <property type="entry name" value="PAS domain"/>
    <property type="match status" value="3"/>
</dbReference>
<geneLocation type="plasmid" evidence="5">
    <name>unnamed1</name>
</geneLocation>
<dbReference type="InterPro" id="IPR013656">
    <property type="entry name" value="PAS_4"/>
</dbReference>
<reference evidence="5 6" key="1">
    <citation type="journal article" date="2019" name="Nat. Commun.">
        <title>A new type of DNA phosphorothioation-based antiviral system in archaea.</title>
        <authorList>
            <person name="Xiong L."/>
            <person name="Liu S."/>
            <person name="Chen S."/>
            <person name="Xiao Y."/>
            <person name="Zhu B."/>
            <person name="Gao Y."/>
            <person name="Zhang Y."/>
            <person name="Chen B."/>
            <person name="Luo J."/>
            <person name="Deng Z."/>
            <person name="Chen X."/>
            <person name="Wang L."/>
            <person name="Chen S."/>
        </authorList>
    </citation>
    <scope>NUCLEOTIDE SEQUENCE [LARGE SCALE GENOMIC DNA]</scope>
    <source>
        <strain evidence="5 6">JCM 10635</strain>
        <plasmid evidence="5 6">unnamed1</plasmid>
    </source>
</reference>
<keyword evidence="2" id="KW-0804">Transcription</keyword>
<keyword evidence="1" id="KW-0805">Transcription regulation</keyword>
<dbReference type="InterPro" id="IPR000014">
    <property type="entry name" value="PAS"/>
</dbReference>
<dbReference type="SMART" id="SM00086">
    <property type="entry name" value="PAC"/>
    <property type="match status" value="3"/>
</dbReference>
<dbReference type="PANTHER" id="PTHR34236:SF1">
    <property type="entry name" value="DIMETHYL SULFOXIDE REDUCTASE TRANSCRIPTIONAL ACTIVATOR"/>
    <property type="match status" value="1"/>
</dbReference>
<name>A0A4D6HRG0_9EURY</name>
<dbReference type="InterPro" id="IPR003018">
    <property type="entry name" value="GAF"/>
</dbReference>
<dbReference type="NCBIfam" id="TIGR00229">
    <property type="entry name" value="sensory_box"/>
    <property type="match status" value="2"/>
</dbReference>
<dbReference type="InterPro" id="IPR031803">
    <property type="entry name" value="BAT_GAF/HTH-assoc"/>
</dbReference>
<dbReference type="InterPro" id="IPR013324">
    <property type="entry name" value="RNA_pol_sigma_r3/r4-like"/>
</dbReference>
<dbReference type="InterPro" id="IPR000700">
    <property type="entry name" value="PAS-assoc_C"/>
</dbReference>
<dbReference type="PANTHER" id="PTHR34236">
    <property type="entry name" value="DIMETHYL SULFOXIDE REDUCTASE TRANSCRIPTIONAL ACTIVATOR"/>
    <property type="match status" value="1"/>
</dbReference>
<evidence type="ECO:0000313" key="6">
    <source>
        <dbReference type="Proteomes" id="UP000296822"/>
    </source>
</evidence>
<protein>
    <submittedName>
        <fullName evidence="5">PAS domain S-box protein</fullName>
    </submittedName>
</protein>
<evidence type="ECO:0000256" key="1">
    <source>
        <dbReference type="ARBA" id="ARBA00023015"/>
    </source>
</evidence>
<dbReference type="Gene3D" id="3.30.450.40">
    <property type="match status" value="2"/>
</dbReference>
<gene>
    <name evidence="5" type="ORF">DV706_19110</name>
</gene>
<sequence>MIDHPIDRLFPEERTEPLEDVRALATAGSSPTELTLLGKAGQEVPVSIVVTETRHDDRQFFTVTVRDAADRHERESELQETGAVLEKTFEHSNDGIVVFDPENDEITECNPRLCELLDYSCAELLSLEPTDIFPYEPSRFQELTTRDLEQRSGWTDELDCETREGKRVPMEVSASPIEIDGRHHVLANVRDVSERKEYEEQLAALGEASRELLLAETETDVAEIAVELTGAVLDRSLTTIWTANDHALRPLAVSERVASLADDATGAMDPIRAGTVEMDVFERGESRLVEEYDTVSNAAHPRMPLETRLLVPLDDYGLLGVGSTTDDIDSSLQELVSVLASTVQIAFDTLAAEQTVDDRSTAMDAATDGIGIADEHGTFNYVNDSLAALYGYDSPEQLVGTSWNRLYPDDEVERFESDVLSIVSERDGWRGDAVGLRADGSTVPQELSLAPLADGGSICIVRDISEAKAQERQLESLTEVSRELIPADSRAEIAQIGTEAVDNVLGFEVGCVRLFDSDTNQLERVAMTDGADALLESRTAYDLEATLAGRAFRDERTLANTATVTESDDPSVFENPSFHVPIGSDGVLTVVVRSHEEFDDRDVHLAEMLSMSMATAISRAERRRLLQAQKRELHQQHDQLETMVRINSLFKKTGEQLIKTTTRSELERTICDRLAQSEHYRSAWIGDVEGTGDHIIASVGSGVEDGYLETVNKLPLSSVANGTVARAIETGTVQIIRQYQQTGNEQSGTDDEFPEDVETIAAIPLLYGDHLFGILVVNSVREAVFNNKAAEVLESFGKMTGFAINAIRNRSMLVSDTVVELEFTMSDPSVFYSRVTADLDCRFRFERSVPIAEGRVINDHTVEGAEPDTVLEAAKGFDGIEDARAVAERDDRFVPQSVAPQSTVQLALEAGATLRSAQAANGKGTIVFEAPQTANVRDIVNTVESAFSNVELVAKRERERTVLSAEEFRESTAESLTEKQRAALESAYFAGYYDWPREITAEELAESMGISSSTLHQHLRKGIWSLLSAFLDSQ</sequence>
<dbReference type="SUPFAM" id="SSF55785">
    <property type="entry name" value="PYP-like sensor domain (PAS domain)"/>
    <property type="match status" value="3"/>
</dbReference>
<dbReference type="Proteomes" id="UP000296822">
    <property type="component" value="Plasmid unnamed1"/>
</dbReference>
<evidence type="ECO:0000256" key="2">
    <source>
        <dbReference type="ARBA" id="ARBA00023163"/>
    </source>
</evidence>
<dbReference type="CDD" id="cd00130">
    <property type="entry name" value="PAS"/>
    <property type="match status" value="2"/>
</dbReference>
<dbReference type="SUPFAM" id="SSF55781">
    <property type="entry name" value="GAF domain-like"/>
    <property type="match status" value="2"/>
</dbReference>
<dbReference type="Pfam" id="PF15915">
    <property type="entry name" value="BAT"/>
    <property type="match status" value="1"/>
</dbReference>
<dbReference type="SMART" id="SM00091">
    <property type="entry name" value="PAS"/>
    <property type="match status" value="2"/>
</dbReference>
<feature type="domain" description="PAS" evidence="3">
    <location>
        <begin position="355"/>
        <end position="410"/>
    </location>
</feature>
<dbReference type="SMART" id="SM00065">
    <property type="entry name" value="GAF"/>
    <property type="match status" value="2"/>
</dbReference>
<dbReference type="InterPro" id="IPR001610">
    <property type="entry name" value="PAC"/>
</dbReference>
<dbReference type="SUPFAM" id="SSF88659">
    <property type="entry name" value="Sigma3 and sigma4 domains of RNA polymerase sigma factors"/>
    <property type="match status" value="1"/>
</dbReference>
<accession>A0A4D6HRG0</accession>
<evidence type="ECO:0000259" key="3">
    <source>
        <dbReference type="PROSITE" id="PS50112"/>
    </source>
</evidence>
<dbReference type="Pfam" id="PF13185">
    <property type="entry name" value="GAF_2"/>
    <property type="match status" value="2"/>
</dbReference>
<organism evidence="5 6">
    <name type="scientific">Natronorubrum bangense</name>
    <dbReference type="NCBI Taxonomy" id="61858"/>
    <lineage>
        <taxon>Archaea</taxon>
        <taxon>Methanobacteriati</taxon>
        <taxon>Methanobacteriota</taxon>
        <taxon>Stenosarchaea group</taxon>
        <taxon>Halobacteria</taxon>
        <taxon>Halobacteriales</taxon>
        <taxon>Natrialbaceae</taxon>
        <taxon>Natronorubrum</taxon>
    </lineage>
</organism>
<evidence type="ECO:0000313" key="5">
    <source>
        <dbReference type="EMBL" id="QCC56604.1"/>
    </source>
</evidence>
<dbReference type="Pfam" id="PF04967">
    <property type="entry name" value="HTH_10"/>
    <property type="match status" value="1"/>
</dbReference>
<dbReference type="Pfam" id="PF08448">
    <property type="entry name" value="PAS_4"/>
    <property type="match status" value="1"/>
</dbReference>
<evidence type="ECO:0000259" key="4">
    <source>
        <dbReference type="PROSITE" id="PS50113"/>
    </source>
</evidence>
<dbReference type="PROSITE" id="PS50112">
    <property type="entry name" value="PAS"/>
    <property type="match status" value="1"/>
</dbReference>
<feature type="domain" description="PAC" evidence="4">
    <location>
        <begin position="154"/>
        <end position="204"/>
    </location>
</feature>
<keyword evidence="5" id="KW-0614">Plasmid</keyword>